<protein>
    <recommendedName>
        <fullName evidence="5">F-box only protein 47</fullName>
    </recommendedName>
</protein>
<keyword evidence="4" id="KW-1185">Reference proteome</keyword>
<feature type="domain" description="FBXO47 ARM repeats region" evidence="2">
    <location>
        <begin position="195"/>
        <end position="406"/>
    </location>
</feature>
<dbReference type="AlphaFoldDB" id="A0AA88YGW4"/>
<dbReference type="InterPro" id="IPR056622">
    <property type="entry name" value="ARM_FBXO47"/>
</dbReference>
<dbReference type="SUPFAM" id="SSF81383">
    <property type="entry name" value="F-box domain"/>
    <property type="match status" value="1"/>
</dbReference>
<name>A0AA88YGW4_PINIB</name>
<sequence length="447" mass="51712">MDIKAFLPCKKPRRSNRLEVKEKHCAKTEEIKQGQLGYFSILPLELKFCILKYLRVEDLSILTITSKAMRNLIEGYRVLMPALQKDLVHRVHSQNKKQPLPLEKQSELIKRFHKLGLLMKRSTCLYSTKDRLRYVNDVLSKMMCSNASHCDNVAHCVSMTCFGRFLHTVIAGWDDCECQRTYESITSHICIMRNVKLVVNSKPGIHSKAESEIRTFFRRVFLDNCQSMQDKAFWLTQILKPWPMVQQARLIFLLYGPEVDEEVLWYELCENTPFNAEQSAKHFGDLANALQILNWYQQEWSSDDIVSILDELTSSPEEWLAENVAHLLILCGDTITTKMLASKAINGRIIELSGITTSFCVVCVKNSFSLSYVLVMIQHIVQAMDNSKDRLQFFNSVMDMFKELILDLHEFVDPEDGHENDMYYMVTALSEFTKKLIQMAFKATLSV</sequence>
<dbReference type="InterPro" id="IPR001810">
    <property type="entry name" value="F-box_dom"/>
</dbReference>
<dbReference type="Proteomes" id="UP001186944">
    <property type="component" value="Unassembled WGS sequence"/>
</dbReference>
<dbReference type="CDD" id="cd22112">
    <property type="entry name" value="F-box_FBXO47"/>
    <property type="match status" value="1"/>
</dbReference>
<evidence type="ECO:0008006" key="5">
    <source>
        <dbReference type="Google" id="ProtNLM"/>
    </source>
</evidence>
<comment type="caution">
    <text evidence="3">The sequence shown here is derived from an EMBL/GenBank/DDBJ whole genome shotgun (WGS) entry which is preliminary data.</text>
</comment>
<reference evidence="3" key="1">
    <citation type="submission" date="2019-08" db="EMBL/GenBank/DDBJ databases">
        <title>The improved chromosome-level genome for the pearl oyster Pinctada fucata martensii using PacBio sequencing and Hi-C.</title>
        <authorList>
            <person name="Zheng Z."/>
        </authorList>
    </citation>
    <scope>NUCLEOTIDE SEQUENCE</scope>
    <source>
        <strain evidence="3">ZZ-2019</strain>
        <tissue evidence="3">Adductor muscle</tissue>
    </source>
</reference>
<dbReference type="InterPro" id="IPR038946">
    <property type="entry name" value="FBXO47"/>
</dbReference>
<evidence type="ECO:0000259" key="2">
    <source>
        <dbReference type="Pfam" id="PF24467"/>
    </source>
</evidence>
<proteinExistence type="predicted"/>
<dbReference type="EMBL" id="VSWD01000005">
    <property type="protein sequence ID" value="KAK3101486.1"/>
    <property type="molecule type" value="Genomic_DNA"/>
</dbReference>
<accession>A0AA88YGW4</accession>
<dbReference type="Pfam" id="PF00646">
    <property type="entry name" value="F-box"/>
    <property type="match status" value="1"/>
</dbReference>
<dbReference type="InterPro" id="IPR036047">
    <property type="entry name" value="F-box-like_dom_sf"/>
</dbReference>
<feature type="domain" description="F-box" evidence="1">
    <location>
        <begin position="39"/>
        <end position="74"/>
    </location>
</feature>
<dbReference type="PANTHER" id="PTHR34098">
    <property type="entry name" value="F-BOX ONLY PROTEIN 47"/>
    <property type="match status" value="1"/>
</dbReference>
<dbReference type="Pfam" id="PF24467">
    <property type="entry name" value="ARM_FBXO47"/>
    <property type="match status" value="1"/>
</dbReference>
<evidence type="ECO:0000313" key="3">
    <source>
        <dbReference type="EMBL" id="KAK3101486.1"/>
    </source>
</evidence>
<gene>
    <name evidence="3" type="ORF">FSP39_003958</name>
</gene>
<dbReference type="PANTHER" id="PTHR34098:SF1">
    <property type="entry name" value="F-BOX ONLY PROTEIN 47"/>
    <property type="match status" value="1"/>
</dbReference>
<organism evidence="3 4">
    <name type="scientific">Pinctada imbricata</name>
    <name type="common">Atlantic pearl-oyster</name>
    <name type="synonym">Pinctada martensii</name>
    <dbReference type="NCBI Taxonomy" id="66713"/>
    <lineage>
        <taxon>Eukaryota</taxon>
        <taxon>Metazoa</taxon>
        <taxon>Spiralia</taxon>
        <taxon>Lophotrochozoa</taxon>
        <taxon>Mollusca</taxon>
        <taxon>Bivalvia</taxon>
        <taxon>Autobranchia</taxon>
        <taxon>Pteriomorphia</taxon>
        <taxon>Pterioida</taxon>
        <taxon>Pterioidea</taxon>
        <taxon>Pteriidae</taxon>
        <taxon>Pinctada</taxon>
    </lineage>
</organism>
<evidence type="ECO:0000313" key="4">
    <source>
        <dbReference type="Proteomes" id="UP001186944"/>
    </source>
</evidence>
<evidence type="ECO:0000259" key="1">
    <source>
        <dbReference type="Pfam" id="PF00646"/>
    </source>
</evidence>